<dbReference type="Gene3D" id="1.10.3210.10">
    <property type="entry name" value="Hypothetical protein af1432"/>
    <property type="match status" value="1"/>
</dbReference>
<comment type="caution">
    <text evidence="2">The sequence shown here is derived from an EMBL/GenBank/DDBJ whole genome shotgun (WGS) entry which is preliminary data.</text>
</comment>
<dbReference type="Pfam" id="PF11871">
    <property type="entry name" value="DUF3391"/>
    <property type="match status" value="1"/>
</dbReference>
<dbReference type="InterPro" id="IPR021812">
    <property type="entry name" value="DUF3391"/>
</dbReference>
<dbReference type="InterPro" id="IPR003607">
    <property type="entry name" value="HD/PDEase_dom"/>
</dbReference>
<protein>
    <submittedName>
        <fullName evidence="2">HD-GYP domain-containing protein</fullName>
    </submittedName>
</protein>
<evidence type="ECO:0000259" key="1">
    <source>
        <dbReference type="PROSITE" id="PS51832"/>
    </source>
</evidence>
<dbReference type="SMART" id="SM00471">
    <property type="entry name" value="HDc"/>
    <property type="match status" value="1"/>
</dbReference>
<dbReference type="PROSITE" id="PS51832">
    <property type="entry name" value="HD_GYP"/>
    <property type="match status" value="1"/>
</dbReference>
<dbReference type="PANTHER" id="PTHR43155">
    <property type="entry name" value="CYCLIC DI-GMP PHOSPHODIESTERASE PA4108-RELATED"/>
    <property type="match status" value="1"/>
</dbReference>
<dbReference type="Pfam" id="PF13487">
    <property type="entry name" value="HD_5"/>
    <property type="match status" value="1"/>
</dbReference>
<organism evidence="2 3">
    <name type="scientific">Pseudomarimonas salicorniae</name>
    <dbReference type="NCBI Taxonomy" id="2933270"/>
    <lineage>
        <taxon>Bacteria</taxon>
        <taxon>Pseudomonadati</taxon>
        <taxon>Pseudomonadota</taxon>
        <taxon>Gammaproteobacteria</taxon>
        <taxon>Lysobacterales</taxon>
        <taxon>Lysobacteraceae</taxon>
        <taxon>Pseudomarimonas</taxon>
    </lineage>
</organism>
<dbReference type="Proteomes" id="UP001431449">
    <property type="component" value="Unassembled WGS sequence"/>
</dbReference>
<dbReference type="InterPro" id="IPR037522">
    <property type="entry name" value="HD_GYP_dom"/>
</dbReference>
<dbReference type="PANTHER" id="PTHR43155:SF2">
    <property type="entry name" value="CYCLIC DI-GMP PHOSPHODIESTERASE PA4108"/>
    <property type="match status" value="1"/>
</dbReference>
<sequence length="406" mass="44917">MIRKLSTDRLRVGMYVHALVGSWMNHPFWRTRFLIRSETEIAKILDAGIEDVYIDISKGLDDQESRGVEEARREIESEIVAGVAVPEPEVPTIARRVSVAEELATARRIHGQAQQAIRGMMSEVRLGRAISVDMVEPAVEAITGSLARNSSALLGMLGIKNKDDYTFQHSVSVGTLLMAFGRTLGLPEDELREIGLGGMLHDVGKMKVPDAVLNKPGRLTDEEYAVIKRHPVDGHAILVETRGVGEVPLEITLHHHERFNGRGYPDGLSGESISRFSRMAAIVDVYDAITADRCYHKAMLATEALRRMWEWSANDFDRSLLQAFMKCIGIYPVGTVVRLESGVIGVVVEQNEESVLTPKVKAVFHSKSLRQLPPSVIDLARSGDKIASTESPERWPVDVVSHLTVA</sequence>
<proteinExistence type="predicted"/>
<keyword evidence="3" id="KW-1185">Reference proteome</keyword>
<reference evidence="2" key="1">
    <citation type="submission" date="2022-04" db="EMBL/GenBank/DDBJ databases">
        <title>Lysobacter sp. CAU 1642 isolated from sea sand.</title>
        <authorList>
            <person name="Kim W."/>
        </authorList>
    </citation>
    <scope>NUCLEOTIDE SEQUENCE</scope>
    <source>
        <strain evidence="2">CAU 1642</strain>
    </source>
</reference>
<feature type="domain" description="HD-GYP" evidence="1">
    <location>
        <begin position="144"/>
        <end position="340"/>
    </location>
</feature>
<evidence type="ECO:0000313" key="3">
    <source>
        <dbReference type="Proteomes" id="UP001431449"/>
    </source>
</evidence>
<accession>A0ABT0GKV1</accession>
<dbReference type="RefSeq" id="WP_248210734.1">
    <property type="nucleotide sequence ID" value="NZ_JALNMH010000013.1"/>
</dbReference>
<name>A0ABT0GKV1_9GAMM</name>
<dbReference type="InterPro" id="IPR006675">
    <property type="entry name" value="HDIG_dom"/>
</dbReference>
<dbReference type="NCBIfam" id="TIGR00277">
    <property type="entry name" value="HDIG"/>
    <property type="match status" value="1"/>
</dbReference>
<evidence type="ECO:0000313" key="2">
    <source>
        <dbReference type="EMBL" id="MCK7595007.1"/>
    </source>
</evidence>
<dbReference type="EMBL" id="JALNMH010000013">
    <property type="protein sequence ID" value="MCK7595007.1"/>
    <property type="molecule type" value="Genomic_DNA"/>
</dbReference>
<gene>
    <name evidence="2" type="ORF">M0G41_15160</name>
</gene>
<dbReference type="SUPFAM" id="SSF109604">
    <property type="entry name" value="HD-domain/PDEase-like"/>
    <property type="match status" value="1"/>
</dbReference>
<dbReference type="CDD" id="cd00077">
    <property type="entry name" value="HDc"/>
    <property type="match status" value="1"/>
</dbReference>